<accession>A0AAV5KXN5</accession>
<keyword evidence="3" id="KW-1185">Reference proteome</keyword>
<evidence type="ECO:0000313" key="2">
    <source>
        <dbReference type="EMBL" id="GKV29716.1"/>
    </source>
</evidence>
<feature type="region of interest" description="Disordered" evidence="1">
    <location>
        <begin position="1"/>
        <end position="22"/>
    </location>
</feature>
<evidence type="ECO:0000313" key="3">
    <source>
        <dbReference type="Proteomes" id="UP001054252"/>
    </source>
</evidence>
<sequence length="78" mass="8472">MRRSLGSLQPGQSSNGSGGLLYRHNVGIPQVIDPSRLMSDFNADQKKIPYYPLLTNPGTSDPASANINLGDRSENEKE</sequence>
<evidence type="ECO:0000256" key="1">
    <source>
        <dbReference type="SAM" id="MobiDB-lite"/>
    </source>
</evidence>
<gene>
    <name evidence="2" type="ORF">SLEP1_g38619</name>
</gene>
<comment type="caution">
    <text evidence="2">The sequence shown here is derived from an EMBL/GenBank/DDBJ whole genome shotgun (WGS) entry which is preliminary data.</text>
</comment>
<organism evidence="2 3">
    <name type="scientific">Rubroshorea leprosula</name>
    <dbReference type="NCBI Taxonomy" id="152421"/>
    <lineage>
        <taxon>Eukaryota</taxon>
        <taxon>Viridiplantae</taxon>
        <taxon>Streptophyta</taxon>
        <taxon>Embryophyta</taxon>
        <taxon>Tracheophyta</taxon>
        <taxon>Spermatophyta</taxon>
        <taxon>Magnoliopsida</taxon>
        <taxon>eudicotyledons</taxon>
        <taxon>Gunneridae</taxon>
        <taxon>Pentapetalae</taxon>
        <taxon>rosids</taxon>
        <taxon>malvids</taxon>
        <taxon>Malvales</taxon>
        <taxon>Dipterocarpaceae</taxon>
        <taxon>Rubroshorea</taxon>
    </lineage>
</organism>
<name>A0AAV5KXN5_9ROSI</name>
<feature type="compositionally biased region" description="Polar residues" evidence="1">
    <location>
        <begin position="56"/>
        <end position="67"/>
    </location>
</feature>
<feature type="region of interest" description="Disordered" evidence="1">
    <location>
        <begin position="50"/>
        <end position="78"/>
    </location>
</feature>
<reference evidence="2 3" key="1">
    <citation type="journal article" date="2021" name="Commun. Biol.">
        <title>The genome of Shorea leprosula (Dipterocarpaceae) highlights the ecological relevance of drought in aseasonal tropical rainforests.</title>
        <authorList>
            <person name="Ng K.K.S."/>
            <person name="Kobayashi M.J."/>
            <person name="Fawcett J.A."/>
            <person name="Hatakeyama M."/>
            <person name="Paape T."/>
            <person name="Ng C.H."/>
            <person name="Ang C.C."/>
            <person name="Tnah L.H."/>
            <person name="Lee C.T."/>
            <person name="Nishiyama T."/>
            <person name="Sese J."/>
            <person name="O'Brien M.J."/>
            <person name="Copetti D."/>
            <person name="Mohd Noor M.I."/>
            <person name="Ong R.C."/>
            <person name="Putra M."/>
            <person name="Sireger I.Z."/>
            <person name="Indrioko S."/>
            <person name="Kosugi Y."/>
            <person name="Izuno A."/>
            <person name="Isagi Y."/>
            <person name="Lee S.L."/>
            <person name="Shimizu K.K."/>
        </authorList>
    </citation>
    <scope>NUCLEOTIDE SEQUENCE [LARGE SCALE GENOMIC DNA]</scope>
    <source>
        <strain evidence="2">214</strain>
    </source>
</reference>
<dbReference type="EMBL" id="BPVZ01000084">
    <property type="protein sequence ID" value="GKV29716.1"/>
    <property type="molecule type" value="Genomic_DNA"/>
</dbReference>
<proteinExistence type="predicted"/>
<feature type="compositionally biased region" description="Polar residues" evidence="1">
    <location>
        <begin position="1"/>
        <end position="15"/>
    </location>
</feature>
<protein>
    <submittedName>
        <fullName evidence="2">Uncharacterized protein</fullName>
    </submittedName>
</protein>
<dbReference type="Proteomes" id="UP001054252">
    <property type="component" value="Unassembled WGS sequence"/>
</dbReference>
<dbReference type="AlphaFoldDB" id="A0AAV5KXN5"/>